<evidence type="ECO:0000256" key="2">
    <source>
        <dbReference type="ARBA" id="ARBA00022833"/>
    </source>
</evidence>
<organism evidence="5 6">
    <name type="scientific">Microbulbifer spongiae</name>
    <dbReference type="NCBI Taxonomy" id="2944933"/>
    <lineage>
        <taxon>Bacteria</taxon>
        <taxon>Pseudomonadati</taxon>
        <taxon>Pseudomonadota</taxon>
        <taxon>Gammaproteobacteria</taxon>
        <taxon>Cellvibrionales</taxon>
        <taxon>Microbulbiferaceae</taxon>
        <taxon>Microbulbifer</taxon>
    </lineage>
</organism>
<feature type="domain" description="Alcohol dehydrogenase-like C-terminal" evidence="4">
    <location>
        <begin position="98"/>
        <end position="152"/>
    </location>
</feature>
<dbReference type="SUPFAM" id="SSF51735">
    <property type="entry name" value="NAD(P)-binding Rossmann-fold domains"/>
    <property type="match status" value="1"/>
</dbReference>
<dbReference type="EMBL" id="CP098023">
    <property type="protein sequence ID" value="WKD49737.1"/>
    <property type="molecule type" value="Genomic_DNA"/>
</dbReference>
<keyword evidence="2" id="KW-0862">Zinc</keyword>
<dbReference type="Proteomes" id="UP001321520">
    <property type="component" value="Chromosome"/>
</dbReference>
<evidence type="ECO:0000256" key="1">
    <source>
        <dbReference type="ARBA" id="ARBA00022723"/>
    </source>
</evidence>
<reference evidence="5 6" key="1">
    <citation type="submission" date="2022-05" db="EMBL/GenBank/DDBJ databases">
        <title>Microbulbifer sp. nov., isolated from sponge.</title>
        <authorList>
            <person name="Gao L."/>
        </authorList>
    </citation>
    <scope>NUCLEOTIDE SEQUENCE [LARGE SCALE GENOMIC DNA]</scope>
    <source>
        <strain evidence="5 6">MI-G</strain>
    </source>
</reference>
<dbReference type="PANTHER" id="PTHR43880">
    <property type="entry name" value="ALCOHOL DEHYDROGENASE"/>
    <property type="match status" value="1"/>
</dbReference>
<sequence>MFPASAIPAMTGASPRRCLGTPRMGVREQINGAFFNQSAFATHAIATENNVVVIDKGADLITLAPLGCGFQTGAGAIMNSLRPEVGASLLVTGAGNAGLAAVMAVKITGCDPIIILDTVDSKLELALDLGATQVINGAKTKNTVSAVKGLSGGCCLCH</sequence>
<keyword evidence="6" id="KW-1185">Reference proteome</keyword>
<proteinExistence type="predicted"/>
<name>A0ABY9EAN5_9GAMM</name>
<evidence type="ECO:0000313" key="5">
    <source>
        <dbReference type="EMBL" id="WKD49737.1"/>
    </source>
</evidence>
<keyword evidence="3" id="KW-0520">NAD</keyword>
<evidence type="ECO:0000256" key="3">
    <source>
        <dbReference type="ARBA" id="ARBA00023027"/>
    </source>
</evidence>
<evidence type="ECO:0000313" key="6">
    <source>
        <dbReference type="Proteomes" id="UP001321520"/>
    </source>
</evidence>
<dbReference type="InterPro" id="IPR036291">
    <property type="entry name" value="NAD(P)-bd_dom_sf"/>
</dbReference>
<gene>
    <name evidence="5" type="ORF">M8T91_17885</name>
</gene>
<dbReference type="RefSeq" id="WP_301415588.1">
    <property type="nucleotide sequence ID" value="NZ_CP098023.1"/>
</dbReference>
<dbReference type="PANTHER" id="PTHR43880:SF12">
    <property type="entry name" value="ALCOHOL DEHYDROGENASE CLASS-3"/>
    <property type="match status" value="1"/>
</dbReference>
<dbReference type="Gene3D" id="3.40.50.720">
    <property type="entry name" value="NAD(P)-binding Rossmann-like Domain"/>
    <property type="match status" value="1"/>
</dbReference>
<keyword evidence="1" id="KW-0479">Metal-binding</keyword>
<evidence type="ECO:0000259" key="4">
    <source>
        <dbReference type="Pfam" id="PF00107"/>
    </source>
</evidence>
<accession>A0ABY9EAN5</accession>
<dbReference type="Gene3D" id="3.90.180.10">
    <property type="entry name" value="Medium-chain alcohol dehydrogenases, catalytic domain"/>
    <property type="match status" value="1"/>
</dbReference>
<dbReference type="InterPro" id="IPR013149">
    <property type="entry name" value="ADH-like_C"/>
</dbReference>
<protein>
    <recommendedName>
        <fullName evidence="4">Alcohol dehydrogenase-like C-terminal domain-containing protein</fullName>
    </recommendedName>
</protein>
<dbReference type="Pfam" id="PF00107">
    <property type="entry name" value="ADH_zinc_N"/>
    <property type="match status" value="1"/>
</dbReference>